<evidence type="ECO:0000313" key="2">
    <source>
        <dbReference type="EMBL" id="SEF87348.1"/>
    </source>
</evidence>
<accession>A0A1H5VKJ2</accession>
<organism evidence="2 3">
    <name type="scientific">Flavobacterium urumqiense</name>
    <dbReference type="NCBI Taxonomy" id="935224"/>
    <lineage>
        <taxon>Bacteria</taxon>
        <taxon>Pseudomonadati</taxon>
        <taxon>Bacteroidota</taxon>
        <taxon>Flavobacteriia</taxon>
        <taxon>Flavobacteriales</taxon>
        <taxon>Flavobacteriaceae</taxon>
        <taxon>Flavobacterium</taxon>
    </lineage>
</organism>
<dbReference type="AlphaFoldDB" id="A0A1H5VKJ2"/>
<feature type="transmembrane region" description="Helical" evidence="1">
    <location>
        <begin position="6"/>
        <end position="25"/>
    </location>
</feature>
<dbReference type="RefSeq" id="WP_103999317.1">
    <property type="nucleotide sequence ID" value="NZ_FNVP01000003.1"/>
</dbReference>
<evidence type="ECO:0000256" key="1">
    <source>
        <dbReference type="SAM" id="Phobius"/>
    </source>
</evidence>
<protein>
    <submittedName>
        <fullName evidence="2">Uncharacterized protein</fullName>
    </submittedName>
</protein>
<gene>
    <name evidence="2" type="ORF">SAMN04488130_103241</name>
</gene>
<keyword evidence="3" id="KW-1185">Reference proteome</keyword>
<keyword evidence="1" id="KW-0812">Transmembrane</keyword>
<dbReference type="Proteomes" id="UP000236737">
    <property type="component" value="Unassembled WGS sequence"/>
</dbReference>
<reference evidence="3" key="1">
    <citation type="submission" date="2016-10" db="EMBL/GenBank/DDBJ databases">
        <authorList>
            <person name="Varghese N."/>
            <person name="Submissions S."/>
        </authorList>
    </citation>
    <scope>NUCLEOTIDE SEQUENCE [LARGE SCALE GENOMIC DNA]</scope>
    <source>
        <strain evidence="3">CGMCC 1.9230</strain>
    </source>
</reference>
<sequence length="61" mass="7014">MPTKNTLIFIAVLFVISFLATFFIVSSNDHKECDKVVKKELDKNGFEAAKKEHVCNEKYSF</sequence>
<proteinExistence type="predicted"/>
<dbReference type="EMBL" id="FNVP01000003">
    <property type="protein sequence ID" value="SEF87348.1"/>
    <property type="molecule type" value="Genomic_DNA"/>
</dbReference>
<keyword evidence="1" id="KW-1133">Transmembrane helix</keyword>
<keyword evidence="1" id="KW-0472">Membrane</keyword>
<dbReference type="OrthoDB" id="1373894at2"/>
<name>A0A1H5VKJ2_9FLAO</name>
<evidence type="ECO:0000313" key="3">
    <source>
        <dbReference type="Proteomes" id="UP000236737"/>
    </source>
</evidence>